<keyword evidence="1" id="KW-1133">Transmembrane helix</keyword>
<dbReference type="RefSeq" id="XP_023466238.1">
    <property type="nucleotide sequence ID" value="XM_023608761.1"/>
</dbReference>
<evidence type="ECO:0000313" key="3">
    <source>
        <dbReference type="Proteomes" id="UP000242254"/>
    </source>
</evidence>
<feature type="transmembrane region" description="Helical" evidence="1">
    <location>
        <begin position="6"/>
        <end position="27"/>
    </location>
</feature>
<keyword evidence="3" id="KW-1185">Reference proteome</keyword>
<dbReference type="AlphaFoldDB" id="A0A2G4SUU5"/>
<dbReference type="EMBL" id="KZ303849">
    <property type="protein sequence ID" value="PHZ12530.1"/>
    <property type="molecule type" value="Genomic_DNA"/>
</dbReference>
<evidence type="ECO:0000313" key="2">
    <source>
        <dbReference type="EMBL" id="PHZ12530.1"/>
    </source>
</evidence>
<accession>A0A2G4SUU5</accession>
<name>A0A2G4SUU5_RHIZD</name>
<proteinExistence type="predicted"/>
<keyword evidence="1" id="KW-0472">Membrane</keyword>
<keyword evidence="1" id="KW-0812">Transmembrane</keyword>
<protein>
    <submittedName>
        <fullName evidence="2">Uncharacterized protein</fullName>
    </submittedName>
</protein>
<organism evidence="2 3">
    <name type="scientific">Rhizopus microsporus ATCC 52813</name>
    <dbReference type="NCBI Taxonomy" id="1340429"/>
    <lineage>
        <taxon>Eukaryota</taxon>
        <taxon>Fungi</taxon>
        <taxon>Fungi incertae sedis</taxon>
        <taxon>Mucoromycota</taxon>
        <taxon>Mucoromycotina</taxon>
        <taxon>Mucoromycetes</taxon>
        <taxon>Mucorales</taxon>
        <taxon>Mucorineae</taxon>
        <taxon>Rhizopodaceae</taxon>
        <taxon>Rhizopus</taxon>
    </lineage>
</organism>
<evidence type="ECO:0000256" key="1">
    <source>
        <dbReference type="SAM" id="Phobius"/>
    </source>
</evidence>
<dbReference type="GeneID" id="35439751"/>
<dbReference type="Proteomes" id="UP000242254">
    <property type="component" value="Unassembled WGS sequence"/>
</dbReference>
<reference evidence="2 3" key="1">
    <citation type="journal article" date="2016" name="Proc. Natl. Acad. Sci. U.S.A.">
        <title>Lipid metabolic changes in an early divergent fungus govern the establishment of a mutualistic symbiosis with endobacteria.</title>
        <authorList>
            <person name="Lastovetsky O.A."/>
            <person name="Gaspar M.L."/>
            <person name="Mondo S.J."/>
            <person name="LaButti K.M."/>
            <person name="Sandor L."/>
            <person name="Grigoriev I.V."/>
            <person name="Henry S.A."/>
            <person name="Pawlowska T.E."/>
        </authorList>
    </citation>
    <scope>NUCLEOTIDE SEQUENCE [LARGE SCALE GENOMIC DNA]</scope>
    <source>
        <strain evidence="2 3">ATCC 52813</strain>
    </source>
</reference>
<gene>
    <name evidence="2" type="ORF">RHIMIDRAFT_237454</name>
</gene>
<sequence>MLNTNEAIFIIILMFILILILVGLFILMNRINKKRQELVDIEQRLTETKDEKTIKPVEPAMIKDDIYFQPVLSTAPPVMTLQKKTIKKSILHKIYSFRNPSRSPPLKPCRPSSMRLPSFLPMQEDISVHPPPYQDSISYQKH</sequence>